<evidence type="ECO:0000256" key="1">
    <source>
        <dbReference type="SAM" id="MobiDB-lite"/>
    </source>
</evidence>
<dbReference type="EMBL" id="CAICTM010000020">
    <property type="protein sequence ID" value="CAB9497470.1"/>
    <property type="molecule type" value="Genomic_DNA"/>
</dbReference>
<sequence length="537" mass="60121">MNCTTELDRAKMTDLKIDLADGCDAVLDLLGQQLDNGNCNRIVRVDIGYFHSRRHGPAALNNARHDRFSRLSNDELNLVFQGVVCCLPKMKTLVVMSYFRADAMSLPVSALEMLFRRATCLEILFLHQIKLQGSPNDFRIMARSLDRHPALKRVNLHCCGASRDDVDFQQGQDVAAAQQNNSTSLDPLVCGLAKLPTMYYLSLDQVPISEQSIRALSQSPSLRDISFYNMPQIKTALPILFRTLQVHSHSSNGDNQCRSLSRCTLRGLRIRSCDLEQEEAILITKMLENNSSLESVVFYVDSWDDYGESLAAALAHNTSLKRLEVGIGKNQESENRTHVATREAAGASGANNNNHNNNRDATHNPNNSNLNDTTNSTDESIKTDLEKEVKAGVKHREAANRLAKALEKNRNTVLRHFCLNLFHADSNLIYDAFMSSFGTMLESNYVLENFLLQGSNSFSVMSPKVGFLLRLNQRSGLDRRKLFQDVVRHDANKADTRQLWVDTLEKHVEDVSIVYYLLQRNPNLVGSAVAALGTAYG</sequence>
<evidence type="ECO:0000313" key="2">
    <source>
        <dbReference type="EMBL" id="CAB9497470.1"/>
    </source>
</evidence>
<gene>
    <name evidence="2" type="ORF">SEMRO_20_G014180.1</name>
</gene>
<accession>A0A9N8H352</accession>
<dbReference type="Gene3D" id="3.80.10.10">
    <property type="entry name" value="Ribonuclease Inhibitor"/>
    <property type="match status" value="1"/>
</dbReference>
<feature type="compositionally biased region" description="Low complexity" evidence="1">
    <location>
        <begin position="363"/>
        <end position="378"/>
    </location>
</feature>
<keyword evidence="3" id="KW-1185">Reference proteome</keyword>
<organism evidence="2 3">
    <name type="scientific">Seminavis robusta</name>
    <dbReference type="NCBI Taxonomy" id="568900"/>
    <lineage>
        <taxon>Eukaryota</taxon>
        <taxon>Sar</taxon>
        <taxon>Stramenopiles</taxon>
        <taxon>Ochrophyta</taxon>
        <taxon>Bacillariophyta</taxon>
        <taxon>Bacillariophyceae</taxon>
        <taxon>Bacillariophycidae</taxon>
        <taxon>Naviculales</taxon>
        <taxon>Naviculaceae</taxon>
        <taxon>Seminavis</taxon>
    </lineage>
</organism>
<dbReference type="SUPFAM" id="SSF52047">
    <property type="entry name" value="RNI-like"/>
    <property type="match status" value="1"/>
</dbReference>
<dbReference type="InterPro" id="IPR032675">
    <property type="entry name" value="LRR_dom_sf"/>
</dbReference>
<protein>
    <submittedName>
        <fullName evidence="2">Uncharacterized protein</fullName>
    </submittedName>
</protein>
<name>A0A9N8H352_9STRA</name>
<dbReference type="AlphaFoldDB" id="A0A9N8H352"/>
<proteinExistence type="predicted"/>
<reference evidence="2" key="1">
    <citation type="submission" date="2020-06" db="EMBL/GenBank/DDBJ databases">
        <authorList>
            <consortium name="Plant Systems Biology data submission"/>
        </authorList>
    </citation>
    <scope>NUCLEOTIDE SEQUENCE</scope>
    <source>
        <strain evidence="2">D6</strain>
    </source>
</reference>
<feature type="compositionally biased region" description="Low complexity" evidence="1">
    <location>
        <begin position="344"/>
        <end position="356"/>
    </location>
</feature>
<feature type="region of interest" description="Disordered" evidence="1">
    <location>
        <begin position="343"/>
        <end position="379"/>
    </location>
</feature>
<evidence type="ECO:0000313" key="3">
    <source>
        <dbReference type="Proteomes" id="UP001153069"/>
    </source>
</evidence>
<comment type="caution">
    <text evidence="2">The sequence shown here is derived from an EMBL/GenBank/DDBJ whole genome shotgun (WGS) entry which is preliminary data.</text>
</comment>
<dbReference type="Proteomes" id="UP001153069">
    <property type="component" value="Unassembled WGS sequence"/>
</dbReference>